<dbReference type="PANTHER" id="PTHR30469">
    <property type="entry name" value="MULTIDRUG RESISTANCE PROTEIN MDTA"/>
    <property type="match status" value="1"/>
</dbReference>
<feature type="coiled-coil region" evidence="3">
    <location>
        <begin position="149"/>
        <end position="183"/>
    </location>
</feature>
<dbReference type="SUPFAM" id="SSF111369">
    <property type="entry name" value="HlyD-like secretion proteins"/>
    <property type="match status" value="1"/>
</dbReference>
<dbReference type="InterPro" id="IPR030190">
    <property type="entry name" value="MacA_alpha-hairpin_sf"/>
</dbReference>
<feature type="domain" description="CzcB-like barrel-sandwich hybrid" evidence="5">
    <location>
        <begin position="63"/>
        <end position="217"/>
    </location>
</feature>
<dbReference type="Gene3D" id="2.40.50.100">
    <property type="match status" value="1"/>
</dbReference>
<comment type="caution">
    <text evidence="6">The sequence shown here is derived from an EMBL/GenBank/DDBJ whole genome shotgun (WGS) entry which is preliminary data.</text>
</comment>
<dbReference type="Proteomes" id="UP000247536">
    <property type="component" value="Unassembled WGS sequence"/>
</dbReference>
<proteinExistence type="inferred from homology"/>
<keyword evidence="7" id="KW-1185">Reference proteome</keyword>
<dbReference type="Gene3D" id="2.40.30.170">
    <property type="match status" value="1"/>
</dbReference>
<dbReference type="NCBIfam" id="TIGR01730">
    <property type="entry name" value="RND_mfp"/>
    <property type="match status" value="1"/>
</dbReference>
<dbReference type="PANTHER" id="PTHR30469:SF33">
    <property type="entry name" value="SLR1207 PROTEIN"/>
    <property type="match status" value="1"/>
</dbReference>
<dbReference type="Gene3D" id="2.40.420.20">
    <property type="match status" value="1"/>
</dbReference>
<evidence type="ECO:0000259" key="5">
    <source>
        <dbReference type="Pfam" id="PF25973"/>
    </source>
</evidence>
<protein>
    <submittedName>
        <fullName evidence="6">Efflux RND transporter periplasmic adaptor subunit</fullName>
    </submittedName>
</protein>
<evidence type="ECO:0000256" key="1">
    <source>
        <dbReference type="ARBA" id="ARBA00009477"/>
    </source>
</evidence>
<feature type="domain" description="Multidrug resistance protein MdtA-like C-terminal permuted SH3" evidence="4">
    <location>
        <begin position="326"/>
        <end position="380"/>
    </location>
</feature>
<evidence type="ECO:0000256" key="3">
    <source>
        <dbReference type="SAM" id="Coils"/>
    </source>
</evidence>
<dbReference type="Pfam" id="PF25967">
    <property type="entry name" value="RND-MFP_C"/>
    <property type="match status" value="1"/>
</dbReference>
<organism evidence="6 7">
    <name type="scientific">Rhizobium wuzhouense</name>
    <dbReference type="NCBI Taxonomy" id="1986026"/>
    <lineage>
        <taxon>Bacteria</taxon>
        <taxon>Pseudomonadati</taxon>
        <taxon>Pseudomonadota</taxon>
        <taxon>Alphaproteobacteria</taxon>
        <taxon>Hyphomicrobiales</taxon>
        <taxon>Rhizobiaceae</taxon>
        <taxon>Rhizobium/Agrobacterium group</taxon>
        <taxon>Rhizobium</taxon>
    </lineage>
</organism>
<evidence type="ECO:0000313" key="6">
    <source>
        <dbReference type="EMBL" id="PYB74208.1"/>
    </source>
</evidence>
<dbReference type="EMBL" id="QJRY01000003">
    <property type="protein sequence ID" value="PYB74208.1"/>
    <property type="molecule type" value="Genomic_DNA"/>
</dbReference>
<name>A0ABX5NS95_9HYPH</name>
<keyword evidence="2 3" id="KW-0175">Coiled coil</keyword>
<dbReference type="InterPro" id="IPR058647">
    <property type="entry name" value="BSH_CzcB-like"/>
</dbReference>
<dbReference type="InterPro" id="IPR058627">
    <property type="entry name" value="MdtA-like_C"/>
</dbReference>
<sequence length="396" mass="41996">MMSFSMRRSAVIVSVSLLALGGGALSLDRLMAGSDLEPEFTQPVALGTIEETVLANGVLEPARMVNVGSQVSGQLKILHVQLGQSVRQGDIIAEIDSTAQSNALRSARAALANVRAQRAGRLVQLQQARQAYQRQRILINRSVTSTANLETADAAFKALEAEVEALEAQIVQATVEVENAESNLGYTRVQAPMDGVVVAVVAKPGQTLNAVQAVPTIVVLAQLDVMRVKVQISEADIGRVHQGQDLRFTIMGSPDKPIPAKLEQIEPAPSTLATDSSSQAGITGQPASQAVYYNGLFTTPNTDGRLRPSMTAAVTISSGKATDVPLMPWAALTNREADGRYRVKVRSSEGVISERHVRIGLTDRIHAQVLEGISAGEHVVLPADGELSSSADLVSM</sequence>
<gene>
    <name evidence="6" type="ORF">DMY87_11000</name>
</gene>
<dbReference type="Pfam" id="PF25973">
    <property type="entry name" value="BSH_CzcB"/>
    <property type="match status" value="1"/>
</dbReference>
<evidence type="ECO:0000313" key="7">
    <source>
        <dbReference type="Proteomes" id="UP000247536"/>
    </source>
</evidence>
<comment type="similarity">
    <text evidence="1">Belongs to the membrane fusion protein (MFP) (TC 8.A.1) family.</text>
</comment>
<reference evidence="6 7" key="1">
    <citation type="submission" date="2018-06" db="EMBL/GenBank/DDBJ databases">
        <title>Rhizobium wuzhouense sp. nov., isolated from roots of Oryza officinalis.</title>
        <authorList>
            <person name="Yuan T."/>
        </authorList>
    </citation>
    <scope>NUCLEOTIDE SEQUENCE [LARGE SCALE GENOMIC DNA]</scope>
    <source>
        <strain evidence="6 7">W44</strain>
    </source>
</reference>
<evidence type="ECO:0000259" key="4">
    <source>
        <dbReference type="Pfam" id="PF25967"/>
    </source>
</evidence>
<dbReference type="Gene3D" id="6.10.140.1990">
    <property type="match status" value="1"/>
</dbReference>
<dbReference type="InterPro" id="IPR006143">
    <property type="entry name" value="RND_pump_MFP"/>
</dbReference>
<accession>A0ABX5NS95</accession>
<evidence type="ECO:0000256" key="2">
    <source>
        <dbReference type="ARBA" id="ARBA00023054"/>
    </source>
</evidence>